<reference evidence="1 2" key="1">
    <citation type="journal article" date="2013" name="Nature">
        <title>Anaerobic oxidation of methane coupled to nitrate reduction in a novel archaeal lineage.</title>
        <authorList>
            <person name="Haroon M.F."/>
            <person name="Hu S."/>
            <person name="Shi Y."/>
            <person name="Imelfort M."/>
            <person name="Keller J."/>
            <person name="Hugenholtz P."/>
            <person name="Yuan Z."/>
            <person name="Tyson G.W."/>
        </authorList>
    </citation>
    <scope>NUCLEOTIDE SEQUENCE [LARGE SCALE GENOMIC DNA]</scope>
    <source>
        <strain evidence="1 2">ANME-2d</strain>
    </source>
</reference>
<gene>
    <name evidence="1" type="ORF">ANME2D_03086</name>
</gene>
<comment type="caution">
    <text evidence="1">The sequence shown here is derived from an EMBL/GenBank/DDBJ whole genome shotgun (WGS) entry which is preliminary data.</text>
</comment>
<protein>
    <submittedName>
        <fullName evidence="1">Uncharacterized protein</fullName>
    </submittedName>
</protein>
<dbReference type="Proteomes" id="UP000027153">
    <property type="component" value="Unassembled WGS sequence"/>
</dbReference>
<dbReference type="EMBL" id="JMIY01000007">
    <property type="protein sequence ID" value="KCZ71056.1"/>
    <property type="molecule type" value="Genomic_DNA"/>
</dbReference>
<evidence type="ECO:0000313" key="1">
    <source>
        <dbReference type="EMBL" id="KCZ71056.1"/>
    </source>
</evidence>
<organism evidence="1 2">
    <name type="scientific">Candidatus Methanoperedens nitratireducens</name>
    <dbReference type="NCBI Taxonomy" id="1392998"/>
    <lineage>
        <taxon>Archaea</taxon>
        <taxon>Methanobacteriati</taxon>
        <taxon>Methanobacteriota</taxon>
        <taxon>Stenosarchaea group</taxon>
        <taxon>Methanomicrobia</taxon>
        <taxon>Methanosarcinales</taxon>
        <taxon>ANME-2 cluster</taxon>
        <taxon>Candidatus Methanoperedentaceae</taxon>
        <taxon>Candidatus Methanoperedens</taxon>
    </lineage>
</organism>
<evidence type="ECO:0000313" key="2">
    <source>
        <dbReference type="Proteomes" id="UP000027153"/>
    </source>
</evidence>
<proteinExistence type="predicted"/>
<name>A0A062UVK7_9EURY</name>
<sequence>MVLILTIGYQEIGDILQIQIFPLAGLPAWRVKTLFTQEKISFGDILVPAMNIKL</sequence>
<keyword evidence="2" id="KW-1185">Reference proteome</keyword>
<accession>A0A062UVK7</accession>
<dbReference type="AlphaFoldDB" id="A0A062UVK7"/>